<reference evidence="1" key="1">
    <citation type="submission" date="2024-05" db="EMBL/GenBank/DDBJ databases">
        <title>Planctomycetes of the genus Singulisphaera possess chitinolytic capabilities.</title>
        <authorList>
            <person name="Ivanova A."/>
        </authorList>
    </citation>
    <scope>NUCLEOTIDE SEQUENCE</scope>
    <source>
        <strain evidence="1">Ch08T</strain>
    </source>
</reference>
<dbReference type="EMBL" id="CP155447">
    <property type="protein sequence ID" value="XBH04873.1"/>
    <property type="molecule type" value="Genomic_DNA"/>
</dbReference>
<dbReference type="InterPro" id="IPR016084">
    <property type="entry name" value="Haem_Oase-like_multi-hlx"/>
</dbReference>
<gene>
    <name evidence="1" type="ORF">V5E97_02305</name>
</gene>
<accession>A0AAU7CIP1</accession>
<dbReference type="Gene3D" id="1.20.910.10">
    <property type="entry name" value="Heme oxygenase-like"/>
    <property type="match status" value="1"/>
</dbReference>
<proteinExistence type="predicted"/>
<evidence type="ECO:0000313" key="1">
    <source>
        <dbReference type="EMBL" id="XBH04873.1"/>
    </source>
</evidence>
<organism evidence="1">
    <name type="scientific">Singulisphaera sp. Ch08</name>
    <dbReference type="NCBI Taxonomy" id="3120278"/>
    <lineage>
        <taxon>Bacteria</taxon>
        <taxon>Pseudomonadati</taxon>
        <taxon>Planctomycetota</taxon>
        <taxon>Planctomycetia</taxon>
        <taxon>Isosphaerales</taxon>
        <taxon>Isosphaeraceae</taxon>
        <taxon>Singulisphaera</taxon>
    </lineage>
</organism>
<dbReference type="InterPro" id="IPR024423">
    <property type="entry name" value="DUF3050"/>
</dbReference>
<dbReference type="SUPFAM" id="SSF48613">
    <property type="entry name" value="Heme oxygenase-like"/>
    <property type="match status" value="1"/>
</dbReference>
<dbReference type="RefSeq" id="WP_406697675.1">
    <property type="nucleotide sequence ID" value="NZ_CP155447.1"/>
</dbReference>
<sequence length="306" mass="34691">MNIQSGSVKLAFTMSGAMEVWDGQVSAVQHVVPASEAPWRRRPLHPFELIRERLGPHRDALLNHPIYQEIDRLEALQVFMEHHVYAVWDFMSLLKALQRQLCCVDIPWLPAEDPNGCRLVNEIVLAEESDEDGQGGFVSHFDLYHRAMIQCRAKTSSIDAFLNELRQGQTISAALDSPVVPECARRFVQQTFRIIEEGNLCAIASAFTFGREDLLPAVFQRIVNELNRKEDGGLEDFKYYLDRHIGLDSEEHGPMANQLLHSLCGSDPARWQLAEQTAIDCLMARRAMWDGILAVIQAEKTRVSPQ</sequence>
<dbReference type="AlphaFoldDB" id="A0AAU7CIP1"/>
<dbReference type="Pfam" id="PF11251">
    <property type="entry name" value="DUF3050"/>
    <property type="match status" value="1"/>
</dbReference>
<name>A0AAU7CIP1_9BACT</name>
<protein>
    <submittedName>
        <fullName evidence="1">DUF3050 domain-containing protein</fullName>
    </submittedName>
</protein>